<dbReference type="GO" id="GO:0016747">
    <property type="term" value="F:acyltransferase activity, transferring groups other than amino-acyl groups"/>
    <property type="evidence" value="ECO:0007669"/>
    <property type="project" value="InterPro"/>
</dbReference>
<dbReference type="Gene3D" id="3.40.630.30">
    <property type="match status" value="1"/>
</dbReference>
<name>A0A2R4ME69_9HYPH</name>
<dbReference type="InterPro" id="IPR000182">
    <property type="entry name" value="GNAT_dom"/>
</dbReference>
<dbReference type="EMBL" id="CP021330">
    <property type="protein sequence ID" value="AVX04302.1"/>
    <property type="molecule type" value="Genomic_DNA"/>
</dbReference>
<dbReference type="PROSITE" id="PS51186">
    <property type="entry name" value="GNAT"/>
    <property type="match status" value="1"/>
</dbReference>
<evidence type="ECO:0000313" key="3">
    <source>
        <dbReference type="Proteomes" id="UP000258927"/>
    </source>
</evidence>
<gene>
    <name evidence="2" type="ORF">MXMO3_01777</name>
</gene>
<dbReference type="Proteomes" id="UP000258927">
    <property type="component" value="Chromosome"/>
</dbReference>
<accession>A0A2R4ME69</accession>
<organism evidence="2 3">
    <name type="scientific">Maritalea myrionectae</name>
    <dbReference type="NCBI Taxonomy" id="454601"/>
    <lineage>
        <taxon>Bacteria</taxon>
        <taxon>Pseudomonadati</taxon>
        <taxon>Pseudomonadota</taxon>
        <taxon>Alphaproteobacteria</taxon>
        <taxon>Hyphomicrobiales</taxon>
        <taxon>Devosiaceae</taxon>
        <taxon>Maritalea</taxon>
    </lineage>
</organism>
<dbReference type="InterPro" id="IPR016181">
    <property type="entry name" value="Acyl_CoA_acyltransferase"/>
</dbReference>
<dbReference type="Pfam" id="PF00583">
    <property type="entry name" value="Acetyltransf_1"/>
    <property type="match status" value="1"/>
</dbReference>
<evidence type="ECO:0000259" key="1">
    <source>
        <dbReference type="PROSITE" id="PS51186"/>
    </source>
</evidence>
<sequence>MEVEKARAVDCPAIARIHVDCWREVYPYISKQVQNQRGYHFRLDQWKDVVSREARHEALFVLRESGQIVGFGFAKENKDVALPALGELHAGYIMPQHRGGISGPLLMQKMVIALIQQDLAPISLWAFKQNRVRAWYKSLGWVSMVARDRVVAGEAIPEVGYIHPNLDELLSRLDTIIERARAMPKAQYAASGT</sequence>
<keyword evidence="3" id="KW-1185">Reference proteome</keyword>
<dbReference type="KEGG" id="mmyr:MXMO3_01777"/>
<reference evidence="2 3" key="1">
    <citation type="submission" date="2017-05" db="EMBL/GenBank/DDBJ databases">
        <title>Genome Analysis of Maritalea myrionectae HL2708#5.</title>
        <authorList>
            <consortium name="Cotde Inc.-PKNU"/>
            <person name="Jang D."/>
            <person name="Oh H.-M."/>
        </authorList>
    </citation>
    <scope>NUCLEOTIDE SEQUENCE [LARGE SCALE GENOMIC DNA]</scope>
    <source>
        <strain evidence="2 3">HL2708#5</strain>
    </source>
</reference>
<dbReference type="AlphaFoldDB" id="A0A2R4ME69"/>
<evidence type="ECO:0000313" key="2">
    <source>
        <dbReference type="EMBL" id="AVX04302.1"/>
    </source>
</evidence>
<protein>
    <recommendedName>
        <fullName evidence="1">N-acetyltransferase domain-containing protein</fullName>
    </recommendedName>
</protein>
<proteinExistence type="predicted"/>
<dbReference type="SUPFAM" id="SSF55729">
    <property type="entry name" value="Acyl-CoA N-acyltransferases (Nat)"/>
    <property type="match status" value="1"/>
</dbReference>
<feature type="domain" description="N-acetyltransferase" evidence="1">
    <location>
        <begin position="1"/>
        <end position="163"/>
    </location>
</feature>